<sequence>MLKALSKGIVLKYFSAPEITPEDKGKTLPKETLTTHFEDYFFSIKQ</sequence>
<dbReference type="EMBL" id="FQYP01000001">
    <property type="protein sequence ID" value="SHI30315.1"/>
    <property type="molecule type" value="Genomic_DNA"/>
</dbReference>
<accession>A0A1M6A1L6</accession>
<protein>
    <submittedName>
        <fullName evidence="1">Uncharacterized protein</fullName>
    </submittedName>
</protein>
<organism evidence="1 2">
    <name type="scientific">Aquimarina spongiae</name>
    <dbReference type="NCBI Taxonomy" id="570521"/>
    <lineage>
        <taxon>Bacteria</taxon>
        <taxon>Pseudomonadati</taxon>
        <taxon>Bacteroidota</taxon>
        <taxon>Flavobacteriia</taxon>
        <taxon>Flavobacteriales</taxon>
        <taxon>Flavobacteriaceae</taxon>
        <taxon>Aquimarina</taxon>
    </lineage>
</organism>
<dbReference type="Proteomes" id="UP000184432">
    <property type="component" value="Unassembled WGS sequence"/>
</dbReference>
<dbReference type="RefSeq" id="WP_170864521.1">
    <property type="nucleotide sequence ID" value="NZ_FQYP01000001.1"/>
</dbReference>
<evidence type="ECO:0000313" key="1">
    <source>
        <dbReference type="EMBL" id="SHI30315.1"/>
    </source>
</evidence>
<gene>
    <name evidence="1" type="ORF">SAMN04488508_10116</name>
</gene>
<proteinExistence type="predicted"/>
<name>A0A1M6A1L6_9FLAO</name>
<reference evidence="2" key="1">
    <citation type="submission" date="2016-11" db="EMBL/GenBank/DDBJ databases">
        <authorList>
            <person name="Varghese N."/>
            <person name="Submissions S."/>
        </authorList>
    </citation>
    <scope>NUCLEOTIDE SEQUENCE [LARGE SCALE GENOMIC DNA]</scope>
    <source>
        <strain evidence="2">DSM 22623</strain>
    </source>
</reference>
<keyword evidence="2" id="KW-1185">Reference proteome</keyword>
<evidence type="ECO:0000313" key="2">
    <source>
        <dbReference type="Proteomes" id="UP000184432"/>
    </source>
</evidence>
<dbReference type="AlphaFoldDB" id="A0A1M6A1L6"/>